<dbReference type="AlphaFoldDB" id="A0A9D1U7R0"/>
<evidence type="ECO:0000256" key="6">
    <source>
        <dbReference type="ARBA" id="ARBA00047561"/>
    </source>
</evidence>
<dbReference type="Proteomes" id="UP000824264">
    <property type="component" value="Unassembled WGS sequence"/>
</dbReference>
<dbReference type="SUPFAM" id="SSF75615">
    <property type="entry name" value="Siroheme synthase middle domains-like"/>
    <property type="match status" value="1"/>
</dbReference>
<keyword evidence="4" id="KW-0520">NAD</keyword>
<dbReference type="PANTHER" id="PTHR35330">
    <property type="entry name" value="SIROHEME BIOSYNTHESIS PROTEIN MET8"/>
    <property type="match status" value="1"/>
</dbReference>
<dbReference type="InterPro" id="IPR028281">
    <property type="entry name" value="Sirohaem_synthase_central"/>
</dbReference>
<evidence type="ECO:0000256" key="5">
    <source>
        <dbReference type="ARBA" id="ARBA00023244"/>
    </source>
</evidence>
<dbReference type="EMBL" id="DXGI01000059">
    <property type="protein sequence ID" value="HIW77819.1"/>
    <property type="molecule type" value="Genomic_DNA"/>
</dbReference>
<comment type="caution">
    <text evidence="8">The sequence shown here is derived from an EMBL/GenBank/DDBJ whole genome shotgun (WGS) entry which is preliminary data.</text>
</comment>
<proteinExistence type="predicted"/>
<dbReference type="GO" id="GO:0019354">
    <property type="term" value="P:siroheme biosynthetic process"/>
    <property type="evidence" value="ECO:0007669"/>
    <property type="project" value="InterPro"/>
</dbReference>
<protein>
    <recommendedName>
        <fullName evidence="2">precorrin-2 dehydrogenase</fullName>
        <ecNumber evidence="2">1.3.1.76</ecNumber>
    </recommendedName>
</protein>
<dbReference type="NCBIfam" id="TIGR01470">
    <property type="entry name" value="cysG_Nterm"/>
    <property type="match status" value="1"/>
</dbReference>
<dbReference type="SUPFAM" id="SSF51735">
    <property type="entry name" value="NAD(P)-binding Rossmann-fold domains"/>
    <property type="match status" value="1"/>
</dbReference>
<evidence type="ECO:0000256" key="2">
    <source>
        <dbReference type="ARBA" id="ARBA00012400"/>
    </source>
</evidence>
<evidence type="ECO:0000313" key="8">
    <source>
        <dbReference type="EMBL" id="HIW77819.1"/>
    </source>
</evidence>
<name>A0A9D1U7R0_9BACT</name>
<reference evidence="8" key="2">
    <citation type="submission" date="2021-04" db="EMBL/GenBank/DDBJ databases">
        <authorList>
            <person name="Gilroy R."/>
        </authorList>
    </citation>
    <scope>NUCLEOTIDE SEQUENCE</scope>
    <source>
        <strain evidence="8">ChiSxjej5B17-1746</strain>
    </source>
</reference>
<feature type="domain" description="Siroheme synthase central" evidence="7">
    <location>
        <begin position="121"/>
        <end position="147"/>
    </location>
</feature>
<evidence type="ECO:0000256" key="1">
    <source>
        <dbReference type="ARBA" id="ARBA00005010"/>
    </source>
</evidence>
<evidence type="ECO:0000256" key="4">
    <source>
        <dbReference type="ARBA" id="ARBA00023027"/>
    </source>
</evidence>
<dbReference type="Gene3D" id="3.40.50.720">
    <property type="entry name" value="NAD(P)-binding Rossmann-like Domain"/>
    <property type="match status" value="1"/>
</dbReference>
<dbReference type="InterPro" id="IPR042518">
    <property type="entry name" value="SirC_C"/>
</dbReference>
<dbReference type="PANTHER" id="PTHR35330:SF1">
    <property type="entry name" value="SIROHEME BIOSYNTHESIS PROTEIN MET8"/>
    <property type="match status" value="1"/>
</dbReference>
<comment type="pathway">
    <text evidence="1">Porphyrin-containing compound metabolism; siroheme biosynthesis; sirohydrochlorin from precorrin-2: step 1/1.</text>
</comment>
<dbReference type="EC" id="1.3.1.76" evidence="2"/>
<dbReference type="Pfam" id="PF13241">
    <property type="entry name" value="NAD_binding_7"/>
    <property type="match status" value="1"/>
</dbReference>
<keyword evidence="3" id="KW-0560">Oxidoreductase</keyword>
<accession>A0A9D1U7R0</accession>
<dbReference type="GO" id="GO:0004325">
    <property type="term" value="F:ferrochelatase activity"/>
    <property type="evidence" value="ECO:0007669"/>
    <property type="project" value="InterPro"/>
</dbReference>
<comment type="catalytic activity">
    <reaction evidence="6">
        <text>precorrin-2 + NAD(+) = sirohydrochlorin + NADH + 2 H(+)</text>
        <dbReference type="Rhea" id="RHEA:15613"/>
        <dbReference type="ChEBI" id="CHEBI:15378"/>
        <dbReference type="ChEBI" id="CHEBI:57540"/>
        <dbReference type="ChEBI" id="CHEBI:57945"/>
        <dbReference type="ChEBI" id="CHEBI:58351"/>
        <dbReference type="ChEBI" id="CHEBI:58827"/>
        <dbReference type="EC" id="1.3.1.76"/>
    </reaction>
</comment>
<dbReference type="Gene3D" id="1.10.8.610">
    <property type="entry name" value="SirC, precorrin-2 dehydrogenase, C-terminal helical domain-like"/>
    <property type="match status" value="1"/>
</dbReference>
<sequence>MRYYPVFLDLHGQRCLVVGAGEVGCRKIASLLESDPAVIHVLDVAEPSSCLQALLEDKRIIHERRGFLPQDAEGCALVFAATSNPAANREIVDICAAKGILCNGADAPQASSFIVPAHVQQGSITLALSTQGGSPALTRRLRRELEAWLGDRFTGLAELMARLRPLVLALQHETRRNTTLFRDLVESPLADALQRRDRMACEALLKDLLPPELHPHIMELLHDLA</sequence>
<evidence type="ECO:0000256" key="3">
    <source>
        <dbReference type="ARBA" id="ARBA00023002"/>
    </source>
</evidence>
<organism evidence="8 9">
    <name type="scientific">Candidatus Bilophila faecipullorum</name>
    <dbReference type="NCBI Taxonomy" id="2838482"/>
    <lineage>
        <taxon>Bacteria</taxon>
        <taxon>Pseudomonadati</taxon>
        <taxon>Thermodesulfobacteriota</taxon>
        <taxon>Desulfovibrionia</taxon>
        <taxon>Desulfovibrionales</taxon>
        <taxon>Desulfovibrionaceae</taxon>
        <taxon>Bilophila</taxon>
    </lineage>
</organism>
<gene>
    <name evidence="8" type="ORF">H9874_01570</name>
</gene>
<dbReference type="Pfam" id="PF14824">
    <property type="entry name" value="Sirohm_synth_M"/>
    <property type="match status" value="1"/>
</dbReference>
<dbReference type="InterPro" id="IPR006367">
    <property type="entry name" value="Sirohaem_synthase_N"/>
</dbReference>
<evidence type="ECO:0000313" key="9">
    <source>
        <dbReference type="Proteomes" id="UP000824264"/>
    </source>
</evidence>
<dbReference type="InterPro" id="IPR036291">
    <property type="entry name" value="NAD(P)-bd_dom_sf"/>
</dbReference>
<evidence type="ECO:0000259" key="7">
    <source>
        <dbReference type="Pfam" id="PF14824"/>
    </source>
</evidence>
<reference evidence="8" key="1">
    <citation type="journal article" date="2021" name="PeerJ">
        <title>Extensive microbial diversity within the chicken gut microbiome revealed by metagenomics and culture.</title>
        <authorList>
            <person name="Gilroy R."/>
            <person name="Ravi A."/>
            <person name="Getino M."/>
            <person name="Pursley I."/>
            <person name="Horton D.L."/>
            <person name="Alikhan N.F."/>
            <person name="Baker D."/>
            <person name="Gharbi K."/>
            <person name="Hall N."/>
            <person name="Watson M."/>
            <person name="Adriaenssens E.M."/>
            <person name="Foster-Nyarko E."/>
            <person name="Jarju S."/>
            <person name="Secka A."/>
            <person name="Antonio M."/>
            <person name="Oren A."/>
            <person name="Chaudhuri R.R."/>
            <person name="La Ragione R."/>
            <person name="Hildebrand F."/>
            <person name="Pallen M.J."/>
        </authorList>
    </citation>
    <scope>NUCLEOTIDE SEQUENCE</scope>
    <source>
        <strain evidence="8">ChiSxjej5B17-1746</strain>
    </source>
</reference>
<dbReference type="InterPro" id="IPR028161">
    <property type="entry name" value="Met8-like"/>
</dbReference>
<keyword evidence="5" id="KW-0627">Porphyrin biosynthesis</keyword>
<dbReference type="GO" id="GO:0043115">
    <property type="term" value="F:precorrin-2 dehydrogenase activity"/>
    <property type="evidence" value="ECO:0007669"/>
    <property type="project" value="UniProtKB-EC"/>
</dbReference>